<sequence>MEFQAATFFYYVPDFNHDKECKEDYSCKCPIVGIRRSARELHYVDVYNDRSGASDAHHHSYLPFSDGMRVKNDIADDYENTNNDKKIQDEFEPSKKELDFLCYCGPISLCSFGCDLVSPVKATLKLPSSCPICTKPGRWLNQCAWKKQDPIVVTQAGKCYVVDGQCVIPLCVLIVIRVVVTGFLTARIGTNYSRKTGGDVLLHLCWFDTSPDD</sequence>
<dbReference type="Proteomes" id="UP000290289">
    <property type="component" value="Chromosome 6"/>
</dbReference>
<keyword evidence="2" id="KW-1185">Reference proteome</keyword>
<accession>A0A498JKF9</accession>
<evidence type="ECO:0000313" key="1">
    <source>
        <dbReference type="EMBL" id="RXH96060.1"/>
    </source>
</evidence>
<gene>
    <name evidence="1" type="ORF">DVH24_008560</name>
</gene>
<dbReference type="EMBL" id="RDQH01000332">
    <property type="protein sequence ID" value="RXH96060.1"/>
    <property type="molecule type" value="Genomic_DNA"/>
</dbReference>
<comment type="caution">
    <text evidence="1">The sequence shown here is derived from an EMBL/GenBank/DDBJ whole genome shotgun (WGS) entry which is preliminary data.</text>
</comment>
<reference evidence="1 2" key="1">
    <citation type="submission" date="2018-10" db="EMBL/GenBank/DDBJ databases">
        <title>A high-quality apple genome assembly.</title>
        <authorList>
            <person name="Hu J."/>
        </authorList>
    </citation>
    <scope>NUCLEOTIDE SEQUENCE [LARGE SCALE GENOMIC DNA]</scope>
    <source>
        <strain evidence="2">cv. HFTH1</strain>
        <tissue evidence="1">Young leaf</tissue>
    </source>
</reference>
<name>A0A498JKF9_MALDO</name>
<dbReference type="AlphaFoldDB" id="A0A498JKF9"/>
<organism evidence="1 2">
    <name type="scientific">Malus domestica</name>
    <name type="common">Apple</name>
    <name type="synonym">Pyrus malus</name>
    <dbReference type="NCBI Taxonomy" id="3750"/>
    <lineage>
        <taxon>Eukaryota</taxon>
        <taxon>Viridiplantae</taxon>
        <taxon>Streptophyta</taxon>
        <taxon>Embryophyta</taxon>
        <taxon>Tracheophyta</taxon>
        <taxon>Spermatophyta</taxon>
        <taxon>Magnoliopsida</taxon>
        <taxon>eudicotyledons</taxon>
        <taxon>Gunneridae</taxon>
        <taxon>Pentapetalae</taxon>
        <taxon>rosids</taxon>
        <taxon>fabids</taxon>
        <taxon>Rosales</taxon>
        <taxon>Rosaceae</taxon>
        <taxon>Amygdaloideae</taxon>
        <taxon>Maleae</taxon>
        <taxon>Malus</taxon>
    </lineage>
</organism>
<evidence type="ECO:0000313" key="2">
    <source>
        <dbReference type="Proteomes" id="UP000290289"/>
    </source>
</evidence>
<protein>
    <submittedName>
        <fullName evidence="1">Uncharacterized protein</fullName>
    </submittedName>
</protein>
<proteinExistence type="predicted"/>